<feature type="region of interest" description="Disordered" evidence="1">
    <location>
        <begin position="313"/>
        <end position="470"/>
    </location>
</feature>
<feature type="compositionally biased region" description="Pro residues" evidence="1">
    <location>
        <begin position="138"/>
        <end position="147"/>
    </location>
</feature>
<feature type="region of interest" description="Disordered" evidence="1">
    <location>
        <begin position="1"/>
        <end position="116"/>
    </location>
</feature>
<gene>
    <name evidence="2" type="ORF">LOC62_04G005910</name>
</gene>
<name>A0AAF1BJ77_9TREE</name>
<sequence length="610" mass="65241">MAIDLPNGYVGQGRRKATEDVSMPSVEDTDDLARLEPRNIRPLPVKASSARGPVPAAGTKARAREPPVSASVTAGSKPRVPEPPKARLSSSTHLPPQASIPVATTQGKGSLFKMSSLPSRDAAPALLSKEDLISTKAIPPPLPPRPIPKTVASLQSSTAHMPSPAPSADTLPGKREDWEDSGVMDVDDSGDTPEWFNAPLPRAREEAPVEAPQPQETSTQPPVTTRANNSAPLTPVALAWRPEPERRASTSSLVSRLSSGFNFIASAFSPSVPPPSAEPPLEKDVMPMVEIRHSPVSYRPETPATFVTASEMVSSAASAMEVDAAPPAPSVAATQPVRAKPPAALERKRTSKTSSDRRDGALRPSTRQPKAKAKVPRSGDGNVKAADRRRGATGTSSAATAGSALPRSGPIARTRPAAHPAPIARPVSTARAPPIARSAPPARPAPNTRPTPAVSRPRVPSAPELPFYGPPALPQAKFEAYRDSLASRSPARVSLRDVERAIDIEARRRYWEEVWRSDTEGQSGGTPARFPLSLDPGAAASPDPRAEEWRNRAGRESRQRAAQRQVFDSRRKELEQLKKDEVEREKAALSRITAEVVKELRNAPRGRARR</sequence>
<feature type="compositionally biased region" description="Low complexity" evidence="1">
    <location>
        <begin position="313"/>
        <end position="333"/>
    </location>
</feature>
<evidence type="ECO:0000313" key="3">
    <source>
        <dbReference type="Proteomes" id="UP000827549"/>
    </source>
</evidence>
<accession>A0AAF1BJ77</accession>
<feature type="compositionally biased region" description="Acidic residues" evidence="1">
    <location>
        <begin position="178"/>
        <end position="191"/>
    </location>
</feature>
<dbReference type="RefSeq" id="XP_062628454.1">
    <property type="nucleotide sequence ID" value="XM_062772470.1"/>
</dbReference>
<dbReference type="GeneID" id="87809137"/>
<reference evidence="2" key="1">
    <citation type="submission" date="2023-10" db="EMBL/GenBank/DDBJ databases">
        <authorList>
            <person name="Noh H."/>
        </authorList>
    </citation>
    <scope>NUCLEOTIDE SEQUENCE</scope>
    <source>
        <strain evidence="2">DUCC4014</strain>
    </source>
</reference>
<organism evidence="2 3">
    <name type="scientific">Vanrija pseudolonga</name>
    <dbReference type="NCBI Taxonomy" id="143232"/>
    <lineage>
        <taxon>Eukaryota</taxon>
        <taxon>Fungi</taxon>
        <taxon>Dikarya</taxon>
        <taxon>Basidiomycota</taxon>
        <taxon>Agaricomycotina</taxon>
        <taxon>Tremellomycetes</taxon>
        <taxon>Trichosporonales</taxon>
        <taxon>Trichosporonaceae</taxon>
        <taxon>Vanrija</taxon>
    </lineage>
</organism>
<dbReference type="EMBL" id="CP086717">
    <property type="protein sequence ID" value="WOO82422.1"/>
    <property type="molecule type" value="Genomic_DNA"/>
</dbReference>
<protein>
    <submittedName>
        <fullName evidence="2">Uncharacterized protein</fullName>
    </submittedName>
</protein>
<feature type="compositionally biased region" description="Low complexity" evidence="1">
    <location>
        <begin position="392"/>
        <end position="440"/>
    </location>
</feature>
<evidence type="ECO:0000256" key="1">
    <source>
        <dbReference type="SAM" id="MobiDB-lite"/>
    </source>
</evidence>
<feature type="region of interest" description="Disordered" evidence="1">
    <location>
        <begin position="515"/>
        <end position="567"/>
    </location>
</feature>
<proteinExistence type="predicted"/>
<dbReference type="Proteomes" id="UP000827549">
    <property type="component" value="Chromosome 4"/>
</dbReference>
<feature type="compositionally biased region" description="Basic and acidic residues" evidence="1">
    <location>
        <begin position="544"/>
        <end position="559"/>
    </location>
</feature>
<feature type="compositionally biased region" description="Polar residues" evidence="1">
    <location>
        <begin position="217"/>
        <end position="232"/>
    </location>
</feature>
<evidence type="ECO:0000313" key="2">
    <source>
        <dbReference type="EMBL" id="WOO82422.1"/>
    </source>
</evidence>
<dbReference type="AlphaFoldDB" id="A0AAF1BJ77"/>
<keyword evidence="3" id="KW-1185">Reference proteome</keyword>
<feature type="region of interest" description="Disordered" evidence="1">
    <location>
        <begin position="136"/>
        <end position="245"/>
    </location>
</feature>